<evidence type="ECO:0000256" key="1">
    <source>
        <dbReference type="SAM" id="MobiDB-lite"/>
    </source>
</evidence>
<accession>A0ABN7RVR5</accession>
<gene>
    <name evidence="3" type="ORF">OKIOD_LOCUS2333</name>
</gene>
<sequence>MLRICLNRTRLTLPRISHRFMNEATALRILELEANPSKDALKKAYKDKSRVLHPDMPTGDEAKFQELKEAYEVLEELRTRPYSRAAAGRSEESPHVAAHREAQRKAAAELNTARESAVQGWIF</sequence>
<keyword evidence="4" id="KW-1185">Reference proteome</keyword>
<dbReference type="CDD" id="cd06257">
    <property type="entry name" value="DnaJ"/>
    <property type="match status" value="1"/>
</dbReference>
<dbReference type="Proteomes" id="UP001158576">
    <property type="component" value="Chromosome PAR"/>
</dbReference>
<dbReference type="PROSITE" id="PS50076">
    <property type="entry name" value="DNAJ_2"/>
    <property type="match status" value="1"/>
</dbReference>
<dbReference type="InterPro" id="IPR052763">
    <property type="entry name" value="DnaJ_C4"/>
</dbReference>
<dbReference type="EMBL" id="OU015568">
    <property type="protein sequence ID" value="CAG5084939.1"/>
    <property type="molecule type" value="Genomic_DNA"/>
</dbReference>
<evidence type="ECO:0000313" key="4">
    <source>
        <dbReference type="Proteomes" id="UP001158576"/>
    </source>
</evidence>
<dbReference type="Gene3D" id="1.10.287.110">
    <property type="entry name" value="DnaJ domain"/>
    <property type="match status" value="1"/>
</dbReference>
<feature type="region of interest" description="Disordered" evidence="1">
    <location>
        <begin position="83"/>
        <end position="110"/>
    </location>
</feature>
<dbReference type="PANTHER" id="PTHR44825">
    <property type="match status" value="1"/>
</dbReference>
<reference evidence="3 4" key="1">
    <citation type="submission" date="2021-04" db="EMBL/GenBank/DDBJ databases">
        <authorList>
            <person name="Bliznina A."/>
        </authorList>
    </citation>
    <scope>NUCLEOTIDE SEQUENCE [LARGE SCALE GENOMIC DNA]</scope>
</reference>
<evidence type="ECO:0000313" key="3">
    <source>
        <dbReference type="EMBL" id="CAG5084939.1"/>
    </source>
</evidence>
<name>A0ABN7RVR5_OIKDI</name>
<dbReference type="Pfam" id="PF00226">
    <property type="entry name" value="DnaJ"/>
    <property type="match status" value="1"/>
</dbReference>
<organism evidence="3 4">
    <name type="scientific">Oikopleura dioica</name>
    <name type="common">Tunicate</name>
    <dbReference type="NCBI Taxonomy" id="34765"/>
    <lineage>
        <taxon>Eukaryota</taxon>
        <taxon>Metazoa</taxon>
        <taxon>Chordata</taxon>
        <taxon>Tunicata</taxon>
        <taxon>Appendicularia</taxon>
        <taxon>Copelata</taxon>
        <taxon>Oikopleuridae</taxon>
        <taxon>Oikopleura</taxon>
    </lineage>
</organism>
<dbReference type="PRINTS" id="PR00625">
    <property type="entry name" value="JDOMAIN"/>
</dbReference>
<dbReference type="InterPro" id="IPR001623">
    <property type="entry name" value="DnaJ_domain"/>
</dbReference>
<dbReference type="PANTHER" id="PTHR44825:SF1">
    <property type="entry name" value="DNAJ HOMOLOG SUBFAMILY C MEMBER 4"/>
    <property type="match status" value="1"/>
</dbReference>
<proteinExistence type="predicted"/>
<protein>
    <submittedName>
        <fullName evidence="3">Oidioi.mRNA.OKI2018_I69.PAR.g10775.t1.cds</fullName>
    </submittedName>
</protein>
<feature type="domain" description="J" evidence="2">
    <location>
        <begin position="25"/>
        <end position="86"/>
    </location>
</feature>
<dbReference type="InterPro" id="IPR036869">
    <property type="entry name" value="J_dom_sf"/>
</dbReference>
<feature type="compositionally biased region" description="Basic and acidic residues" evidence="1">
    <location>
        <begin position="89"/>
        <end position="107"/>
    </location>
</feature>
<dbReference type="SMART" id="SM00271">
    <property type="entry name" value="DnaJ"/>
    <property type="match status" value="1"/>
</dbReference>
<dbReference type="SUPFAM" id="SSF46565">
    <property type="entry name" value="Chaperone J-domain"/>
    <property type="match status" value="1"/>
</dbReference>
<evidence type="ECO:0000259" key="2">
    <source>
        <dbReference type="PROSITE" id="PS50076"/>
    </source>
</evidence>